<dbReference type="InterPro" id="IPR012334">
    <property type="entry name" value="Pectin_lyas_fold"/>
</dbReference>
<organism evidence="3 4">
    <name type="scientific">SAR86 cluster bacterium</name>
    <dbReference type="NCBI Taxonomy" id="2030880"/>
    <lineage>
        <taxon>Bacteria</taxon>
        <taxon>Pseudomonadati</taxon>
        <taxon>Pseudomonadota</taxon>
        <taxon>Gammaproteobacteria</taxon>
        <taxon>SAR86 cluster</taxon>
    </lineage>
</organism>
<keyword evidence="1" id="KW-0732">Signal</keyword>
<dbReference type="SMART" id="SM00710">
    <property type="entry name" value="PbH1"/>
    <property type="match status" value="6"/>
</dbReference>
<gene>
    <name evidence="3" type="ORF">HQ497_03510</name>
</gene>
<evidence type="ECO:0000313" key="3">
    <source>
        <dbReference type="EMBL" id="NQV64412.1"/>
    </source>
</evidence>
<feature type="domain" description="Periplasmic copper-binding protein NosD beta helix" evidence="2">
    <location>
        <begin position="96"/>
        <end position="295"/>
    </location>
</feature>
<dbReference type="NCBIfam" id="TIGR03805">
    <property type="entry name" value="beta_helix_1"/>
    <property type="match status" value="1"/>
</dbReference>
<comment type="caution">
    <text evidence="3">The sequence shown here is derived from an EMBL/GenBank/DDBJ whole genome shotgun (WGS) entry which is preliminary data.</text>
</comment>
<dbReference type="AlphaFoldDB" id="A0A973A8H6"/>
<dbReference type="InterPro" id="IPR007742">
    <property type="entry name" value="NosD_dom"/>
</dbReference>
<accession>A0A973A8H6</accession>
<feature type="signal peptide" evidence="1">
    <location>
        <begin position="1"/>
        <end position="17"/>
    </location>
</feature>
<evidence type="ECO:0000259" key="2">
    <source>
        <dbReference type="Pfam" id="PF05048"/>
    </source>
</evidence>
<reference evidence="3" key="1">
    <citation type="submission" date="2020-05" db="EMBL/GenBank/DDBJ databases">
        <title>Sulfur intermediates as new biogeochemical hubs in an aquatic model microbial ecosystem.</title>
        <authorList>
            <person name="Vigneron A."/>
        </authorList>
    </citation>
    <scope>NUCLEOTIDE SEQUENCE</scope>
    <source>
        <strain evidence="3">Bin.250</strain>
    </source>
</reference>
<dbReference type="EMBL" id="JABMOJ010000125">
    <property type="protein sequence ID" value="NQV64412.1"/>
    <property type="molecule type" value="Genomic_DNA"/>
</dbReference>
<dbReference type="Gene3D" id="2.160.20.10">
    <property type="entry name" value="Single-stranded right-handed beta-helix, Pectin lyase-like"/>
    <property type="match status" value="1"/>
</dbReference>
<dbReference type="PROSITE" id="PS51257">
    <property type="entry name" value="PROKAR_LIPOPROTEIN"/>
    <property type="match status" value="1"/>
</dbReference>
<dbReference type="InterPro" id="IPR011050">
    <property type="entry name" value="Pectin_lyase_fold/virulence"/>
</dbReference>
<dbReference type="Proteomes" id="UP000754644">
    <property type="component" value="Unassembled WGS sequence"/>
</dbReference>
<proteinExistence type="predicted"/>
<protein>
    <submittedName>
        <fullName evidence="3">Right-handed parallel beta-helix repeat-containing protein</fullName>
    </submittedName>
</protein>
<feature type="chain" id="PRO_5036787675" evidence="1">
    <location>
        <begin position="18"/>
        <end position="418"/>
    </location>
</feature>
<sequence length="418" mass="45060">MRPLLLLLLIGLLSACAEDDKAPAAMLVTDMQKNLQLQFMNAEPGDIINIPAGLFEMTRSLSLKVDGVTVRGAGMDKTILSFKHQVSGAEGMLVTANDFLIEDLAIEDAKGDALKINEGKNIIIRRVRTEWTNGPATENGAYGIYPVQTENVLIEGVVAIGASDAGIYVGQSRQVIVRNSRAEFNVAGIEIENTLDADVYNNVAINNTGGVLVFNMPNLSQEGRRTRIFNNRIEDNNTPNFALPGGAVAGVPAGSGISINSNDEIEIFDNDLRNNQTAHIVISSVYSTNYSERDTASAFDPYPEKINIHDNRYSGGGDNPDTEYLPQLKAAVFGADGAFPNVIWDGFINTQLAPDGVLPAELQICIYNEASSAVFNVDAPNQFANPRLDELQHQCQHAPLPAIELVFVPAASQSGQGE</sequence>
<dbReference type="SUPFAM" id="SSF51126">
    <property type="entry name" value="Pectin lyase-like"/>
    <property type="match status" value="1"/>
</dbReference>
<name>A0A973A8H6_9GAMM</name>
<dbReference type="Pfam" id="PF05048">
    <property type="entry name" value="NosD"/>
    <property type="match status" value="1"/>
</dbReference>
<evidence type="ECO:0000313" key="4">
    <source>
        <dbReference type="Proteomes" id="UP000754644"/>
    </source>
</evidence>
<dbReference type="InterPro" id="IPR022442">
    <property type="entry name" value="SO_2930-like_dom"/>
</dbReference>
<dbReference type="InterPro" id="IPR006626">
    <property type="entry name" value="PbH1"/>
</dbReference>
<evidence type="ECO:0000256" key="1">
    <source>
        <dbReference type="SAM" id="SignalP"/>
    </source>
</evidence>